<dbReference type="GO" id="GO:0003700">
    <property type="term" value="F:DNA-binding transcription factor activity"/>
    <property type="evidence" value="ECO:0007669"/>
    <property type="project" value="InterPro"/>
</dbReference>
<dbReference type="STRING" id="698758.AXY_07700"/>
<feature type="modified residue" description="4-aspartylphosphate" evidence="8">
    <location>
        <position position="55"/>
    </location>
</feature>
<dbReference type="SMART" id="SM00448">
    <property type="entry name" value="REC"/>
    <property type="match status" value="1"/>
</dbReference>
<keyword evidence="2" id="KW-0963">Cytoplasm</keyword>
<evidence type="ECO:0000256" key="4">
    <source>
        <dbReference type="ARBA" id="ARBA00023012"/>
    </source>
</evidence>
<dbReference type="eggNOG" id="COG2207">
    <property type="taxonomic scope" value="Bacteria"/>
</dbReference>
<keyword evidence="5" id="KW-0805">Transcription regulation</keyword>
<evidence type="ECO:0000256" key="6">
    <source>
        <dbReference type="ARBA" id="ARBA00023125"/>
    </source>
</evidence>
<dbReference type="HOGENOM" id="CLU_000445_5_0_9"/>
<name>K0J1A1_AMPXN</name>
<keyword evidence="12" id="KW-1185">Reference proteome</keyword>
<dbReference type="PROSITE" id="PS50110">
    <property type="entry name" value="RESPONSE_REGULATORY"/>
    <property type="match status" value="1"/>
</dbReference>
<evidence type="ECO:0000259" key="9">
    <source>
        <dbReference type="PROSITE" id="PS01124"/>
    </source>
</evidence>
<proteinExistence type="predicted"/>
<dbReference type="InterPro" id="IPR018060">
    <property type="entry name" value="HTH_AraC"/>
</dbReference>
<dbReference type="GO" id="GO:0005737">
    <property type="term" value="C:cytoplasm"/>
    <property type="evidence" value="ECO:0007669"/>
    <property type="project" value="UniProtKB-SubCell"/>
</dbReference>
<dbReference type="SUPFAM" id="SSF46689">
    <property type="entry name" value="Homeodomain-like"/>
    <property type="match status" value="2"/>
</dbReference>
<evidence type="ECO:0000259" key="10">
    <source>
        <dbReference type="PROSITE" id="PS50110"/>
    </source>
</evidence>
<dbReference type="EMBL" id="AP012050">
    <property type="protein sequence ID" value="BAM46902.1"/>
    <property type="molecule type" value="Genomic_DNA"/>
</dbReference>
<keyword evidence="6" id="KW-0238">DNA-binding</keyword>
<accession>K0J1A1</accession>
<dbReference type="OrthoDB" id="342399at2"/>
<evidence type="ECO:0000313" key="12">
    <source>
        <dbReference type="Proteomes" id="UP000006294"/>
    </source>
</evidence>
<dbReference type="PROSITE" id="PS00041">
    <property type="entry name" value="HTH_ARAC_FAMILY_1"/>
    <property type="match status" value="1"/>
</dbReference>
<dbReference type="InterPro" id="IPR011006">
    <property type="entry name" value="CheY-like_superfamily"/>
</dbReference>
<dbReference type="KEGG" id="axl:AXY_07700"/>
<dbReference type="RefSeq" id="WP_015009507.1">
    <property type="nucleotide sequence ID" value="NC_018704.1"/>
</dbReference>
<dbReference type="PANTHER" id="PTHR42713">
    <property type="entry name" value="HISTIDINE KINASE-RELATED"/>
    <property type="match status" value="1"/>
</dbReference>
<dbReference type="InterPro" id="IPR009057">
    <property type="entry name" value="Homeodomain-like_sf"/>
</dbReference>
<dbReference type="Pfam" id="PF12833">
    <property type="entry name" value="HTH_18"/>
    <property type="match status" value="1"/>
</dbReference>
<evidence type="ECO:0000256" key="3">
    <source>
        <dbReference type="ARBA" id="ARBA00022553"/>
    </source>
</evidence>
<evidence type="ECO:0000256" key="2">
    <source>
        <dbReference type="ARBA" id="ARBA00022490"/>
    </source>
</evidence>
<dbReference type="AlphaFoldDB" id="K0J1A1"/>
<dbReference type="Gene3D" id="3.40.50.2300">
    <property type="match status" value="1"/>
</dbReference>
<dbReference type="SUPFAM" id="SSF52172">
    <property type="entry name" value="CheY-like"/>
    <property type="match status" value="1"/>
</dbReference>
<protein>
    <submittedName>
        <fullName evidence="11">Putative two-component system response regulator</fullName>
    </submittedName>
</protein>
<dbReference type="InterPro" id="IPR001789">
    <property type="entry name" value="Sig_transdc_resp-reg_receiver"/>
</dbReference>
<dbReference type="SMART" id="SM00342">
    <property type="entry name" value="HTH_ARAC"/>
    <property type="match status" value="1"/>
</dbReference>
<dbReference type="GO" id="GO:0000160">
    <property type="term" value="P:phosphorelay signal transduction system"/>
    <property type="evidence" value="ECO:0007669"/>
    <property type="project" value="UniProtKB-KW"/>
</dbReference>
<dbReference type="Gene3D" id="1.10.10.60">
    <property type="entry name" value="Homeodomain-like"/>
    <property type="match status" value="2"/>
</dbReference>
<evidence type="ECO:0000313" key="11">
    <source>
        <dbReference type="EMBL" id="BAM46902.1"/>
    </source>
</evidence>
<dbReference type="CDD" id="cd17536">
    <property type="entry name" value="REC_YesN-like"/>
    <property type="match status" value="1"/>
</dbReference>
<keyword evidence="7" id="KW-0804">Transcription</keyword>
<gene>
    <name evidence="11" type="ordered locus">AXY_07700</name>
</gene>
<dbReference type="InterPro" id="IPR018062">
    <property type="entry name" value="HTH_AraC-typ_CS"/>
</dbReference>
<organism evidence="11 12">
    <name type="scientific">Amphibacillus xylanus (strain ATCC 51415 / DSM 6626 / JCM 7361 / LMG 17667 / NBRC 15112 / Ep01)</name>
    <dbReference type="NCBI Taxonomy" id="698758"/>
    <lineage>
        <taxon>Bacteria</taxon>
        <taxon>Bacillati</taxon>
        <taxon>Bacillota</taxon>
        <taxon>Bacilli</taxon>
        <taxon>Bacillales</taxon>
        <taxon>Bacillaceae</taxon>
        <taxon>Amphibacillus</taxon>
    </lineage>
</organism>
<reference evidence="11 12" key="1">
    <citation type="submission" date="2011-01" db="EMBL/GenBank/DDBJ databases">
        <title>Whole genome sequence of Amphibacillus xylinus NBRC 15112.</title>
        <authorList>
            <person name="Nakazawa H."/>
            <person name="Katano Y."/>
            <person name="Nakamura S."/>
            <person name="Sasagawa M."/>
            <person name="Fukada J."/>
            <person name="Arai T."/>
            <person name="Sasakura N."/>
            <person name="Mochizuki D."/>
            <person name="Hosoyama A."/>
            <person name="Harada K."/>
            <person name="Horikawa H."/>
            <person name="Kato Y."/>
            <person name="Harada T."/>
            <person name="Sasaki K."/>
            <person name="Sekiguchi M."/>
            <person name="Hodoyama M."/>
            <person name="Nishiko R."/>
            <person name="Narita H."/>
            <person name="Hanamaki A."/>
            <person name="Hata C."/>
            <person name="Konno Y."/>
            <person name="Niimura Y."/>
            <person name="Yamazaki S."/>
            <person name="Fujita N."/>
        </authorList>
    </citation>
    <scope>NUCLEOTIDE SEQUENCE [LARGE SCALE GENOMIC DNA]</scope>
    <source>
        <strain evidence="12">ATCC 51415 / DSM 6626 / JCM 7361 / LMG 17667 / NBRC 15112 / Ep01</strain>
    </source>
</reference>
<comment type="subcellular location">
    <subcellularLocation>
        <location evidence="1">Cytoplasm</location>
    </subcellularLocation>
</comment>
<evidence type="ECO:0000256" key="5">
    <source>
        <dbReference type="ARBA" id="ARBA00023015"/>
    </source>
</evidence>
<feature type="domain" description="Response regulatory" evidence="10">
    <location>
        <begin position="3"/>
        <end position="120"/>
    </location>
</feature>
<dbReference type="PROSITE" id="PS01124">
    <property type="entry name" value="HTH_ARAC_FAMILY_2"/>
    <property type="match status" value="1"/>
</dbReference>
<evidence type="ECO:0000256" key="8">
    <source>
        <dbReference type="PROSITE-ProRule" id="PRU00169"/>
    </source>
</evidence>
<dbReference type="PANTHER" id="PTHR42713:SF3">
    <property type="entry name" value="TRANSCRIPTIONAL REGULATORY PROTEIN HPTR"/>
    <property type="match status" value="1"/>
</dbReference>
<feature type="domain" description="HTH araC/xylS-type" evidence="9">
    <location>
        <begin position="400"/>
        <end position="498"/>
    </location>
</feature>
<keyword evidence="3 8" id="KW-0597">Phosphoprotein</keyword>
<evidence type="ECO:0000256" key="7">
    <source>
        <dbReference type="ARBA" id="ARBA00023163"/>
    </source>
</evidence>
<evidence type="ECO:0000256" key="1">
    <source>
        <dbReference type="ARBA" id="ARBA00004496"/>
    </source>
</evidence>
<keyword evidence="4" id="KW-0902">Two-component regulatory system</keyword>
<dbReference type="Proteomes" id="UP000006294">
    <property type="component" value="Chromosome"/>
</dbReference>
<dbReference type="InterPro" id="IPR051552">
    <property type="entry name" value="HptR"/>
</dbReference>
<dbReference type="eggNOG" id="COG4753">
    <property type="taxonomic scope" value="Bacteria"/>
</dbReference>
<dbReference type="Pfam" id="PF00072">
    <property type="entry name" value="Response_reg"/>
    <property type="match status" value="1"/>
</dbReference>
<sequence>MYKVLLIDDEPIIRDGMKQIIEWEQYGFMICGDSGNGRDGLNLIRTLKPDLAFVDIRMSGMSGIEVVEQAKQAGYSGKFVILSGYSSFSYAQELIKLGIHSYLLKPIDEDELVEILIEIKQILDGEKLINSELTAYYELTEEQAWRAVIDGRLEEWQRSVYVKNQVGPFLLAGIKLRKKCKRGQIKNEFIHVLSPTAKVIFKDNMIYLLYLNQDQETVKQELVQILSYVHTKHDPDASASLAKEYQQLVDTQKAIDEIIDLQDRGFSYSNQQVFQHPFNRLAHPVTLDQEQISAKIVQAIEFKDHSLLLEQGEKIIDYYQSRALIKEKVQIEMLELVLLITRTIKSQYPETKTPSKHEWVDQVYQSYNLAELIDNLIEQWWLLTEEINGFIITSDDDSIEKIIAYIDQYYSRDITLKRLADLFNYNRSYLGKKFRKETGQYFHEYLEKVRIEKAKTLLATSQEKVYVISELVGYNNMDYFYKKFKKHVGKSPKEYRKSLEIDMNS</sequence>
<dbReference type="GO" id="GO:0043565">
    <property type="term" value="F:sequence-specific DNA binding"/>
    <property type="evidence" value="ECO:0007669"/>
    <property type="project" value="InterPro"/>
</dbReference>